<evidence type="ECO:0000256" key="10">
    <source>
        <dbReference type="ARBA" id="ARBA00022741"/>
    </source>
</evidence>
<organism evidence="24 25">
    <name type="scientific">BD1-7 clade bacterium</name>
    <dbReference type="NCBI Taxonomy" id="2029982"/>
    <lineage>
        <taxon>Bacteria</taxon>
        <taxon>Pseudomonadati</taxon>
        <taxon>Pseudomonadota</taxon>
        <taxon>Gammaproteobacteria</taxon>
        <taxon>Cellvibrionales</taxon>
        <taxon>Spongiibacteraceae</taxon>
        <taxon>BD1-7 clade</taxon>
    </lineage>
</organism>
<keyword evidence="12" id="KW-0460">Magnesium</keyword>
<evidence type="ECO:0000256" key="8">
    <source>
        <dbReference type="ARBA" id="ARBA00022598"/>
    </source>
</evidence>
<comment type="catalytic activity">
    <reaction evidence="17">
        <text>(6S)-5,6,7,8-tetrahydrofolyl-(gamma-L-Glu)(n) + L-glutamate + ATP = (6S)-5,6,7,8-tetrahydrofolyl-(gamma-L-Glu)(n+1) + ADP + phosphate + H(+)</text>
        <dbReference type="Rhea" id="RHEA:10580"/>
        <dbReference type="Rhea" id="RHEA-COMP:14738"/>
        <dbReference type="Rhea" id="RHEA-COMP:14740"/>
        <dbReference type="ChEBI" id="CHEBI:15378"/>
        <dbReference type="ChEBI" id="CHEBI:29985"/>
        <dbReference type="ChEBI" id="CHEBI:30616"/>
        <dbReference type="ChEBI" id="CHEBI:43474"/>
        <dbReference type="ChEBI" id="CHEBI:141005"/>
        <dbReference type="ChEBI" id="CHEBI:456216"/>
        <dbReference type="EC" id="6.3.2.17"/>
    </reaction>
</comment>
<feature type="domain" description="Mur ligase C-terminal" evidence="22">
    <location>
        <begin position="285"/>
        <end position="408"/>
    </location>
</feature>
<evidence type="ECO:0000256" key="1">
    <source>
        <dbReference type="ARBA" id="ARBA00002714"/>
    </source>
</evidence>
<evidence type="ECO:0000313" key="25">
    <source>
        <dbReference type="Proteomes" id="UP000441399"/>
    </source>
</evidence>
<keyword evidence="13" id="KW-0289">Folate biosynthesis</keyword>
<protein>
    <recommendedName>
        <fullName evidence="7">Dihydrofolate synthase/folylpolyglutamate synthase</fullName>
        <ecNumber evidence="5">6.3.2.12</ecNumber>
        <ecNumber evidence="6">6.3.2.17</ecNumber>
    </recommendedName>
    <alternativeName>
        <fullName evidence="16">Folylpoly-gamma-glutamate synthetase-dihydrofolate synthetase</fullName>
    </alternativeName>
    <alternativeName>
        <fullName evidence="14">Folylpolyglutamate synthetase</fullName>
    </alternativeName>
    <alternativeName>
        <fullName evidence="15">Tetrahydrofolylpolyglutamate synthase</fullName>
    </alternativeName>
</protein>
<dbReference type="GO" id="GO:0005524">
    <property type="term" value="F:ATP binding"/>
    <property type="evidence" value="ECO:0007669"/>
    <property type="project" value="UniProtKB-KW"/>
</dbReference>
<comment type="function">
    <text evidence="1">Functions in two distinct reactions of the de novo folate biosynthetic pathway. Catalyzes the addition of a glutamate residue to dihydropteroate (7,8-dihydropteroate or H2Pte) to form dihydrofolate (7,8-dihydrofolate monoglutamate or H2Pte-Glu). Also catalyzes successive additions of L-glutamate to tetrahydrofolate or 10-formyltetrahydrofolate or 5,10-methylenetetrahydrofolate, leading to folylpolyglutamate derivatives.</text>
</comment>
<dbReference type="Pfam" id="PF08245">
    <property type="entry name" value="Mur_ligase_M"/>
    <property type="match status" value="1"/>
</dbReference>
<name>A0A5S9PTC7_9GAMM</name>
<evidence type="ECO:0000256" key="2">
    <source>
        <dbReference type="ARBA" id="ARBA00004799"/>
    </source>
</evidence>
<comment type="similarity">
    <text evidence="4 21">Belongs to the folylpolyglutamate synthase family.</text>
</comment>
<dbReference type="Pfam" id="PF02875">
    <property type="entry name" value="Mur_ligase_C"/>
    <property type="match status" value="1"/>
</dbReference>
<dbReference type="InterPro" id="IPR004101">
    <property type="entry name" value="Mur_ligase_C"/>
</dbReference>
<evidence type="ECO:0000256" key="21">
    <source>
        <dbReference type="PIRNR" id="PIRNR001563"/>
    </source>
</evidence>
<keyword evidence="11 21" id="KW-0067">ATP-binding</keyword>
<dbReference type="InterPro" id="IPR036615">
    <property type="entry name" value="Mur_ligase_C_dom_sf"/>
</dbReference>
<evidence type="ECO:0000256" key="7">
    <source>
        <dbReference type="ARBA" id="ARBA00019357"/>
    </source>
</evidence>
<keyword evidence="10 21" id="KW-0547">Nucleotide-binding</keyword>
<keyword evidence="25" id="KW-1185">Reference proteome</keyword>
<dbReference type="GO" id="GO:0008841">
    <property type="term" value="F:dihydrofolate synthase activity"/>
    <property type="evidence" value="ECO:0007669"/>
    <property type="project" value="UniProtKB-EC"/>
</dbReference>
<dbReference type="GO" id="GO:0004326">
    <property type="term" value="F:tetrahydrofolylpolyglutamate synthase activity"/>
    <property type="evidence" value="ECO:0007669"/>
    <property type="project" value="UniProtKB-EC"/>
</dbReference>
<dbReference type="SUPFAM" id="SSF53244">
    <property type="entry name" value="MurD-like peptide ligases, peptide-binding domain"/>
    <property type="match status" value="1"/>
</dbReference>
<dbReference type="GO" id="GO:0046656">
    <property type="term" value="P:folic acid biosynthetic process"/>
    <property type="evidence" value="ECO:0007669"/>
    <property type="project" value="UniProtKB-KW"/>
</dbReference>
<evidence type="ECO:0000256" key="15">
    <source>
        <dbReference type="ARBA" id="ARBA00030592"/>
    </source>
</evidence>
<dbReference type="InterPro" id="IPR036565">
    <property type="entry name" value="Mur-like_cat_sf"/>
</dbReference>
<dbReference type="InterPro" id="IPR013221">
    <property type="entry name" value="Mur_ligase_cen"/>
</dbReference>
<reference evidence="24 25" key="1">
    <citation type="submission" date="2019-11" db="EMBL/GenBank/DDBJ databases">
        <authorList>
            <person name="Holert J."/>
        </authorList>
    </citation>
    <scope>NUCLEOTIDE SEQUENCE [LARGE SCALE GENOMIC DNA]</scope>
    <source>
        <strain evidence="24">SB11_3</strain>
    </source>
</reference>
<evidence type="ECO:0000256" key="6">
    <source>
        <dbReference type="ARBA" id="ARBA00013025"/>
    </source>
</evidence>
<evidence type="ECO:0000256" key="19">
    <source>
        <dbReference type="ARBA" id="ARBA00049035"/>
    </source>
</evidence>
<dbReference type="AlphaFoldDB" id="A0A5S9PTC7"/>
<dbReference type="EMBL" id="CACSIO010000012">
    <property type="protein sequence ID" value="CAA0107391.1"/>
    <property type="molecule type" value="Genomic_DNA"/>
</dbReference>
<accession>A0A5S9PTC7</accession>
<dbReference type="Proteomes" id="UP000441399">
    <property type="component" value="Unassembled WGS sequence"/>
</dbReference>
<dbReference type="OrthoDB" id="9809356at2"/>
<evidence type="ECO:0000313" key="24">
    <source>
        <dbReference type="EMBL" id="CAA0107391.1"/>
    </source>
</evidence>
<dbReference type="GO" id="GO:0005737">
    <property type="term" value="C:cytoplasm"/>
    <property type="evidence" value="ECO:0007669"/>
    <property type="project" value="TreeGrafter"/>
</dbReference>
<gene>
    <name evidence="24" type="primary">folC</name>
    <name evidence="24" type="ORF">OPDIPICF_01179</name>
</gene>
<evidence type="ECO:0000256" key="11">
    <source>
        <dbReference type="ARBA" id="ARBA00022840"/>
    </source>
</evidence>
<sequence>MQHDTLQQWLDWLEHQHPKLIDLGLERVSAVAERLGLISPTATVVTVAGTNGKGSFVHSLGALLKASGQHAGLFTSPHLLAFNERILVDGQQASDNTIMLAFDAIFQASQQLDISLSYFEYSTLAAFYVFNQENLDFWVLEVGLGGRLDAVNILTPDYAVITSIGLDHMEYLGDTREKIAFEKCGILREQTPLICLEPDAPDVLSAACSSHRSLVIERDFEVVESSDTVALTDRIRQCQIVIPQTGLSPASVSGALMLATHWLDIELSDDTAISAALASHQLAARFQRFAVDGIEVVADVAHNPQSAELLHQRLSQLPLKDGAKRIAVFTMLNDKDMDAVIDCLKDDFKAWFTAELDNPRARLASDVANAIHNRGIHMISVSKNLRQAFARARSLCQPDDQIVIFGSFFVVAELLPKLLPYAKLPSIE</sequence>
<comment type="catalytic activity">
    <reaction evidence="18">
        <text>10-formyltetrahydrofolyl-(gamma-L-Glu)(n) + L-glutamate + ATP = 10-formyltetrahydrofolyl-(gamma-L-Glu)(n+1) + ADP + phosphate + H(+)</text>
        <dbReference type="Rhea" id="RHEA:51904"/>
        <dbReference type="Rhea" id="RHEA-COMP:13088"/>
        <dbReference type="Rhea" id="RHEA-COMP:14300"/>
        <dbReference type="ChEBI" id="CHEBI:15378"/>
        <dbReference type="ChEBI" id="CHEBI:29985"/>
        <dbReference type="ChEBI" id="CHEBI:30616"/>
        <dbReference type="ChEBI" id="CHEBI:43474"/>
        <dbReference type="ChEBI" id="CHEBI:134413"/>
        <dbReference type="ChEBI" id="CHEBI:456216"/>
        <dbReference type="EC" id="6.3.2.17"/>
    </reaction>
</comment>
<dbReference type="SUPFAM" id="SSF53623">
    <property type="entry name" value="MurD-like peptide ligases, catalytic domain"/>
    <property type="match status" value="1"/>
</dbReference>
<evidence type="ECO:0000256" key="20">
    <source>
        <dbReference type="ARBA" id="ARBA00049161"/>
    </source>
</evidence>
<dbReference type="EC" id="6.3.2.17" evidence="6"/>
<evidence type="ECO:0000256" key="13">
    <source>
        <dbReference type="ARBA" id="ARBA00022909"/>
    </source>
</evidence>
<evidence type="ECO:0000256" key="5">
    <source>
        <dbReference type="ARBA" id="ARBA00013023"/>
    </source>
</evidence>
<dbReference type="InterPro" id="IPR001645">
    <property type="entry name" value="Folylpolyglutamate_synth"/>
</dbReference>
<evidence type="ECO:0000256" key="14">
    <source>
        <dbReference type="ARBA" id="ARBA00030048"/>
    </source>
</evidence>
<dbReference type="PANTHER" id="PTHR11136:SF0">
    <property type="entry name" value="DIHYDROFOLATE SYNTHETASE-RELATED"/>
    <property type="match status" value="1"/>
</dbReference>
<dbReference type="GO" id="GO:0046654">
    <property type="term" value="P:tetrahydrofolate biosynthetic process"/>
    <property type="evidence" value="ECO:0007669"/>
    <property type="project" value="UniProtKB-UniPathway"/>
</dbReference>
<evidence type="ECO:0000256" key="18">
    <source>
        <dbReference type="ARBA" id="ARBA00047808"/>
    </source>
</evidence>
<evidence type="ECO:0000259" key="23">
    <source>
        <dbReference type="Pfam" id="PF08245"/>
    </source>
</evidence>
<dbReference type="NCBIfam" id="TIGR01499">
    <property type="entry name" value="folC"/>
    <property type="match status" value="1"/>
</dbReference>
<comment type="pathway">
    <text evidence="3">Cofactor biosynthesis; tetrahydrofolylpolyglutamate biosynthesis.</text>
</comment>
<proteinExistence type="inferred from homology"/>
<dbReference type="EC" id="6.3.2.12" evidence="5"/>
<keyword evidence="9" id="KW-0479">Metal-binding</keyword>
<dbReference type="Gene3D" id="3.90.190.20">
    <property type="entry name" value="Mur ligase, C-terminal domain"/>
    <property type="match status" value="1"/>
</dbReference>
<feature type="domain" description="Mur ligase central" evidence="23">
    <location>
        <begin position="47"/>
        <end position="191"/>
    </location>
</feature>
<comment type="catalytic activity">
    <reaction evidence="20">
        <text>7,8-dihydropteroate + L-glutamate + ATP = 7,8-dihydrofolate + ADP + phosphate + H(+)</text>
        <dbReference type="Rhea" id="RHEA:23584"/>
        <dbReference type="ChEBI" id="CHEBI:15378"/>
        <dbReference type="ChEBI" id="CHEBI:17839"/>
        <dbReference type="ChEBI" id="CHEBI:29985"/>
        <dbReference type="ChEBI" id="CHEBI:30616"/>
        <dbReference type="ChEBI" id="CHEBI:43474"/>
        <dbReference type="ChEBI" id="CHEBI:57451"/>
        <dbReference type="ChEBI" id="CHEBI:456216"/>
        <dbReference type="EC" id="6.3.2.12"/>
    </reaction>
</comment>
<evidence type="ECO:0000256" key="12">
    <source>
        <dbReference type="ARBA" id="ARBA00022842"/>
    </source>
</evidence>
<comment type="catalytic activity">
    <reaction evidence="19">
        <text>(6R)-5,10-methylenetetrahydrofolyl-(gamma-L-Glu)(n) + L-glutamate + ATP = (6R)-5,10-methylenetetrahydrofolyl-(gamma-L-Glu)(n+1) + ADP + phosphate + H(+)</text>
        <dbReference type="Rhea" id="RHEA:51912"/>
        <dbReference type="Rhea" id="RHEA-COMP:13257"/>
        <dbReference type="Rhea" id="RHEA-COMP:13258"/>
        <dbReference type="ChEBI" id="CHEBI:15378"/>
        <dbReference type="ChEBI" id="CHEBI:29985"/>
        <dbReference type="ChEBI" id="CHEBI:30616"/>
        <dbReference type="ChEBI" id="CHEBI:43474"/>
        <dbReference type="ChEBI" id="CHEBI:136572"/>
        <dbReference type="ChEBI" id="CHEBI:456216"/>
        <dbReference type="EC" id="6.3.2.17"/>
    </reaction>
</comment>
<dbReference type="GO" id="GO:0046872">
    <property type="term" value="F:metal ion binding"/>
    <property type="evidence" value="ECO:0007669"/>
    <property type="project" value="UniProtKB-KW"/>
</dbReference>
<keyword evidence="8 21" id="KW-0436">Ligase</keyword>
<evidence type="ECO:0000256" key="16">
    <source>
        <dbReference type="ARBA" id="ARBA00032510"/>
    </source>
</evidence>
<evidence type="ECO:0000256" key="4">
    <source>
        <dbReference type="ARBA" id="ARBA00008276"/>
    </source>
</evidence>
<evidence type="ECO:0000256" key="17">
    <source>
        <dbReference type="ARBA" id="ARBA00047493"/>
    </source>
</evidence>
<comment type="pathway">
    <text evidence="2">Cofactor biosynthesis; tetrahydrofolate biosynthesis; 7,8-dihydrofolate from 2-amino-4-hydroxy-6-hydroxymethyl-7,8-dihydropteridine diphosphate and 4-aminobenzoate: step 2/2.</text>
</comment>
<evidence type="ECO:0000259" key="22">
    <source>
        <dbReference type="Pfam" id="PF02875"/>
    </source>
</evidence>
<evidence type="ECO:0000256" key="3">
    <source>
        <dbReference type="ARBA" id="ARBA00005150"/>
    </source>
</evidence>
<dbReference type="UniPathway" id="UPA00077">
    <property type="reaction ID" value="UER00157"/>
</dbReference>
<evidence type="ECO:0000256" key="9">
    <source>
        <dbReference type="ARBA" id="ARBA00022723"/>
    </source>
</evidence>
<dbReference type="PANTHER" id="PTHR11136">
    <property type="entry name" value="FOLYLPOLYGLUTAMATE SYNTHASE-RELATED"/>
    <property type="match status" value="1"/>
</dbReference>
<dbReference type="Gene3D" id="3.40.1190.10">
    <property type="entry name" value="Mur-like, catalytic domain"/>
    <property type="match status" value="1"/>
</dbReference>
<dbReference type="PIRSF" id="PIRSF001563">
    <property type="entry name" value="Folylpolyglu_synth"/>
    <property type="match status" value="1"/>
</dbReference>